<dbReference type="PROSITE" id="PS00893">
    <property type="entry name" value="NUDIX_BOX"/>
    <property type="match status" value="1"/>
</dbReference>
<dbReference type="InterPro" id="IPR000086">
    <property type="entry name" value="NUDIX_hydrolase_dom"/>
</dbReference>
<protein>
    <submittedName>
        <fullName evidence="4">NUDIX hydrolase</fullName>
        <ecNumber evidence="4">3.6.-.-</ecNumber>
    </submittedName>
</protein>
<sequence>LTAIILLLFSITTVLLFMRLLKSTVHPSIESLDRPSFLRLAARGIILKGEKILMLYTQRYDDYTLPGGGIDQGENQSQGLIRELAEETGAQNIRNVEAFGLYEEYRPWNRGGFEIMHMKSYCYTCDIDEQLGETSLEDYEVKNGMKAVWINVHDAIKHNLDTIKNSDKKGMSIERETFLLTLIRDELLTEPA</sequence>
<name>A0ABU9G964_9GAMM</name>
<dbReference type="InterPro" id="IPR020084">
    <property type="entry name" value="NUDIX_hydrolase_CS"/>
</dbReference>
<evidence type="ECO:0000256" key="1">
    <source>
        <dbReference type="ARBA" id="ARBA00001946"/>
    </source>
</evidence>
<organism evidence="4 5">
    <name type="scientific">Marinomonas arenicola</name>
    <dbReference type="NCBI Taxonomy" id="569601"/>
    <lineage>
        <taxon>Bacteria</taxon>
        <taxon>Pseudomonadati</taxon>
        <taxon>Pseudomonadota</taxon>
        <taxon>Gammaproteobacteria</taxon>
        <taxon>Oceanospirillales</taxon>
        <taxon>Oceanospirillaceae</taxon>
        <taxon>Marinomonas</taxon>
    </lineage>
</organism>
<dbReference type="GO" id="GO:0016787">
    <property type="term" value="F:hydrolase activity"/>
    <property type="evidence" value="ECO:0007669"/>
    <property type="project" value="UniProtKB-KW"/>
</dbReference>
<dbReference type="EMBL" id="JBAKAR010000021">
    <property type="protein sequence ID" value="MEL0614810.1"/>
    <property type="molecule type" value="Genomic_DNA"/>
</dbReference>
<keyword evidence="5" id="KW-1185">Reference proteome</keyword>
<proteinExistence type="predicted"/>
<keyword evidence="2 4" id="KW-0378">Hydrolase</keyword>
<dbReference type="PROSITE" id="PS51462">
    <property type="entry name" value="NUDIX"/>
    <property type="match status" value="1"/>
</dbReference>
<comment type="caution">
    <text evidence="4">The sequence shown here is derived from an EMBL/GenBank/DDBJ whole genome shotgun (WGS) entry which is preliminary data.</text>
</comment>
<feature type="non-terminal residue" evidence="4">
    <location>
        <position position="1"/>
    </location>
</feature>
<dbReference type="CDD" id="cd02883">
    <property type="entry name" value="NUDIX_Hydrolase"/>
    <property type="match status" value="1"/>
</dbReference>
<evidence type="ECO:0000313" key="5">
    <source>
        <dbReference type="Proteomes" id="UP001379949"/>
    </source>
</evidence>
<feature type="domain" description="Nudix hydrolase" evidence="3">
    <location>
        <begin position="37"/>
        <end position="175"/>
    </location>
</feature>
<dbReference type="SUPFAM" id="SSF55811">
    <property type="entry name" value="Nudix"/>
    <property type="match status" value="1"/>
</dbReference>
<evidence type="ECO:0000313" key="4">
    <source>
        <dbReference type="EMBL" id="MEL0614810.1"/>
    </source>
</evidence>
<reference evidence="4 5" key="1">
    <citation type="submission" date="2024-02" db="EMBL/GenBank/DDBJ databases">
        <title>Bacteria isolated from the canopy kelp, Nereocystis luetkeana.</title>
        <authorList>
            <person name="Pfister C.A."/>
            <person name="Younker I.T."/>
            <person name="Light S.H."/>
        </authorList>
    </citation>
    <scope>NUCLEOTIDE SEQUENCE [LARGE SCALE GENOMIC DNA]</scope>
    <source>
        <strain evidence="4 5">TI.4.07</strain>
    </source>
</reference>
<dbReference type="EC" id="3.6.-.-" evidence="4"/>
<dbReference type="Pfam" id="PF00293">
    <property type="entry name" value="NUDIX"/>
    <property type="match status" value="1"/>
</dbReference>
<dbReference type="PANTHER" id="PTHR43046">
    <property type="entry name" value="GDP-MANNOSE MANNOSYL HYDROLASE"/>
    <property type="match status" value="1"/>
</dbReference>
<dbReference type="Gene3D" id="3.90.79.10">
    <property type="entry name" value="Nucleoside Triphosphate Pyrophosphohydrolase"/>
    <property type="match status" value="1"/>
</dbReference>
<evidence type="ECO:0000259" key="3">
    <source>
        <dbReference type="PROSITE" id="PS51462"/>
    </source>
</evidence>
<gene>
    <name evidence="4" type="ORF">V6242_16780</name>
</gene>
<dbReference type="RefSeq" id="WP_341568083.1">
    <property type="nucleotide sequence ID" value="NZ_JBAKAR010000021.1"/>
</dbReference>
<evidence type="ECO:0000256" key="2">
    <source>
        <dbReference type="ARBA" id="ARBA00022801"/>
    </source>
</evidence>
<dbReference type="Proteomes" id="UP001379949">
    <property type="component" value="Unassembled WGS sequence"/>
</dbReference>
<dbReference type="PANTHER" id="PTHR43046:SF15">
    <property type="entry name" value="MUTT_NUDIX FAMILY PROTEIN"/>
    <property type="match status" value="1"/>
</dbReference>
<accession>A0ABU9G964</accession>
<dbReference type="InterPro" id="IPR015797">
    <property type="entry name" value="NUDIX_hydrolase-like_dom_sf"/>
</dbReference>
<comment type="cofactor">
    <cofactor evidence="1">
        <name>Mg(2+)</name>
        <dbReference type="ChEBI" id="CHEBI:18420"/>
    </cofactor>
</comment>